<gene>
    <name evidence="2" type="ORF">PSNMU_V1.4_AUG-EV-PASAV3_0082730</name>
</gene>
<name>A0A448ZH92_9STRA</name>
<reference evidence="2 3" key="1">
    <citation type="submission" date="2019-01" db="EMBL/GenBank/DDBJ databases">
        <authorList>
            <person name="Ferrante I. M."/>
        </authorList>
    </citation>
    <scope>NUCLEOTIDE SEQUENCE [LARGE SCALE GENOMIC DNA]</scope>
    <source>
        <strain evidence="2 3">B856</strain>
    </source>
</reference>
<organism evidence="2 3">
    <name type="scientific">Pseudo-nitzschia multistriata</name>
    <dbReference type="NCBI Taxonomy" id="183589"/>
    <lineage>
        <taxon>Eukaryota</taxon>
        <taxon>Sar</taxon>
        <taxon>Stramenopiles</taxon>
        <taxon>Ochrophyta</taxon>
        <taxon>Bacillariophyta</taxon>
        <taxon>Bacillariophyceae</taxon>
        <taxon>Bacillariophycidae</taxon>
        <taxon>Bacillariales</taxon>
        <taxon>Bacillariaceae</taxon>
        <taxon>Pseudo-nitzschia</taxon>
    </lineage>
</organism>
<dbReference type="Proteomes" id="UP000291116">
    <property type="component" value="Unassembled WGS sequence"/>
</dbReference>
<keyword evidence="3" id="KW-1185">Reference proteome</keyword>
<dbReference type="EMBL" id="CAACVS010000346">
    <property type="protein sequence ID" value="VEU41351.1"/>
    <property type="molecule type" value="Genomic_DNA"/>
</dbReference>
<evidence type="ECO:0000313" key="3">
    <source>
        <dbReference type="Proteomes" id="UP000291116"/>
    </source>
</evidence>
<sequence>MVVVSRHTNIALRAVHTVGRLPYLAPIAKPVLARSLRCLVPRDLLVQTNPWIPTGNISQSIGGNPEKEIGDNDRGHSQPVSVDSSEDSVRRHQQEQPDKHRPEGVCPQQVLDLRSMLFSSTSSLSPSILKLSILDFVRLEEFPESTSLLLGKSDSISSKSSDSSKLLSSVKLFSIVFIRSSFVLSSEAGKDDESPRPAKDFTAESSISSFSTFVVIVYHSR</sequence>
<protein>
    <submittedName>
        <fullName evidence="2">Uncharacterized protein</fullName>
    </submittedName>
</protein>
<proteinExistence type="predicted"/>
<feature type="region of interest" description="Disordered" evidence="1">
    <location>
        <begin position="55"/>
        <end position="105"/>
    </location>
</feature>
<evidence type="ECO:0000256" key="1">
    <source>
        <dbReference type="SAM" id="MobiDB-lite"/>
    </source>
</evidence>
<feature type="compositionally biased region" description="Basic and acidic residues" evidence="1">
    <location>
        <begin position="87"/>
        <end position="103"/>
    </location>
</feature>
<evidence type="ECO:0000313" key="2">
    <source>
        <dbReference type="EMBL" id="VEU41351.1"/>
    </source>
</evidence>
<dbReference type="AlphaFoldDB" id="A0A448ZH92"/>
<accession>A0A448ZH92</accession>
<feature type="compositionally biased region" description="Basic and acidic residues" evidence="1">
    <location>
        <begin position="65"/>
        <end position="76"/>
    </location>
</feature>